<reference evidence="1 2" key="1">
    <citation type="submission" date="2012-02" db="EMBL/GenBank/DDBJ databases">
        <title>Whole genome shotgun sequence of Mobilicoccus pelagius NBRC 104925.</title>
        <authorList>
            <person name="Yoshida Y."/>
            <person name="Hosoyama A."/>
            <person name="Tsuchikane K."/>
            <person name="Katsumata H."/>
            <person name="Yamazaki S."/>
            <person name="Fujita N."/>
        </authorList>
    </citation>
    <scope>NUCLEOTIDE SEQUENCE [LARGE SCALE GENOMIC DNA]</scope>
    <source>
        <strain evidence="1 2">NBRC 104925</strain>
    </source>
</reference>
<dbReference type="RefSeq" id="WP_009482069.1">
    <property type="nucleotide sequence ID" value="NZ_BAFE01000047.1"/>
</dbReference>
<comment type="caution">
    <text evidence="1">The sequence shown here is derived from an EMBL/GenBank/DDBJ whole genome shotgun (WGS) entry which is preliminary data.</text>
</comment>
<dbReference type="STRING" id="1089455.MOPEL_067_00200"/>
<protein>
    <recommendedName>
        <fullName evidence="3">NTP pyrophosphohydrolase</fullName>
    </recommendedName>
</protein>
<gene>
    <name evidence="1" type="ORF">MOPEL_067_00200</name>
</gene>
<dbReference type="OrthoDB" id="3404294at2"/>
<dbReference type="AlphaFoldDB" id="H5UR13"/>
<organism evidence="1 2">
    <name type="scientific">Mobilicoccus pelagius NBRC 104925</name>
    <dbReference type="NCBI Taxonomy" id="1089455"/>
    <lineage>
        <taxon>Bacteria</taxon>
        <taxon>Bacillati</taxon>
        <taxon>Actinomycetota</taxon>
        <taxon>Actinomycetes</taxon>
        <taxon>Micrococcales</taxon>
        <taxon>Dermatophilaceae</taxon>
        <taxon>Mobilicoccus</taxon>
    </lineage>
</organism>
<proteinExistence type="predicted"/>
<evidence type="ECO:0000313" key="2">
    <source>
        <dbReference type="Proteomes" id="UP000004367"/>
    </source>
</evidence>
<name>H5UR13_9MICO</name>
<evidence type="ECO:0000313" key="1">
    <source>
        <dbReference type="EMBL" id="GAB48171.1"/>
    </source>
</evidence>
<dbReference type="Proteomes" id="UP000004367">
    <property type="component" value="Unassembled WGS sequence"/>
</dbReference>
<dbReference type="eggNOG" id="COG1051">
    <property type="taxonomic scope" value="Bacteria"/>
</dbReference>
<evidence type="ECO:0008006" key="3">
    <source>
        <dbReference type="Google" id="ProtNLM"/>
    </source>
</evidence>
<sequence length="126" mass="12990">MTGPGTALVVDGANVVGSVPDGWWRDRAGAAARLHAALVAVDLPWEHIVLVLEGAARPGVPEGEVATVTTVHAPGSGDDEIVDRCGQLADEGARVVVVTADRGLVARLEPFDVDVEGPRALRSLLA</sequence>
<dbReference type="EMBL" id="BAFE01000047">
    <property type="protein sequence ID" value="GAB48171.1"/>
    <property type="molecule type" value="Genomic_DNA"/>
</dbReference>
<keyword evidence="2" id="KW-1185">Reference proteome</keyword>
<accession>H5UR13</accession>